<dbReference type="NCBIfam" id="TIGR00613">
    <property type="entry name" value="reco"/>
    <property type="match status" value="1"/>
</dbReference>
<dbReference type="GeneID" id="61526540"/>
<dbReference type="InterPro" id="IPR022572">
    <property type="entry name" value="DNA_rep/recomb_RecO_N"/>
</dbReference>
<dbReference type="RefSeq" id="WP_064804008.1">
    <property type="nucleotide sequence ID" value="NZ_CP016022.1"/>
</dbReference>
<dbReference type="OrthoDB" id="9804792at2"/>
<evidence type="ECO:0000313" key="9">
    <source>
        <dbReference type="Proteomes" id="UP000078572"/>
    </source>
</evidence>
<dbReference type="GO" id="GO:0006310">
    <property type="term" value="P:DNA recombination"/>
    <property type="evidence" value="ECO:0007669"/>
    <property type="project" value="UniProtKB-UniRule"/>
</dbReference>
<evidence type="ECO:0000256" key="1">
    <source>
        <dbReference type="ARBA" id="ARBA00007452"/>
    </source>
</evidence>
<evidence type="ECO:0000256" key="6">
    <source>
        <dbReference type="ARBA" id="ARBA00033409"/>
    </source>
</evidence>
<accession>A0A191ZY26</accession>
<keyword evidence="3 7" id="KW-0227">DNA damage</keyword>
<dbReference type="InterPro" id="IPR012340">
    <property type="entry name" value="NA-bd_OB-fold"/>
</dbReference>
<dbReference type="InterPro" id="IPR037278">
    <property type="entry name" value="ARFGAP/RecO"/>
</dbReference>
<keyword evidence="5 7" id="KW-0234">DNA repair</keyword>
<dbReference type="Gene3D" id="1.20.1440.120">
    <property type="entry name" value="Recombination protein O, C-terminal domain"/>
    <property type="match status" value="1"/>
</dbReference>
<dbReference type="InterPro" id="IPR042242">
    <property type="entry name" value="RecO_C"/>
</dbReference>
<dbReference type="EMBL" id="CP016022">
    <property type="protein sequence ID" value="ANJ72951.1"/>
    <property type="molecule type" value="Genomic_DNA"/>
</dbReference>
<comment type="function">
    <text evidence="7">Involved in DNA repair and RecF pathway recombination.</text>
</comment>
<reference evidence="9" key="1">
    <citation type="submission" date="2016-06" db="EMBL/GenBank/DDBJ databases">
        <authorList>
            <person name="Xu Y."/>
            <person name="Nagy A."/>
            <person name="Yan X."/>
            <person name="Kim S.W."/>
            <person name="Haley B."/>
            <person name="Liu N.T."/>
            <person name="Nou X."/>
        </authorList>
    </citation>
    <scope>NUCLEOTIDE SEQUENCE [LARGE SCALE GENOMIC DNA]</scope>
    <source>
        <strain evidence="9">ATCC 49129</strain>
    </source>
</reference>
<dbReference type="SUPFAM" id="SSF50249">
    <property type="entry name" value="Nucleic acid-binding proteins"/>
    <property type="match status" value="1"/>
</dbReference>
<dbReference type="GO" id="GO:0043590">
    <property type="term" value="C:bacterial nucleoid"/>
    <property type="evidence" value="ECO:0007669"/>
    <property type="project" value="TreeGrafter"/>
</dbReference>
<sequence>MAGRSDPIPDEAAEWLAEEGVAGAAPRRGFPAGRSETRVAAQPAFVLHSYPYRETSLIIDVFTPDYGRMALVAKGAKRPHSALRAVLQTFQPLSVSWSGRGDVRTLTRAEWVGGMVPLGGEGLLSGFYLNELLVKFVAREDGHPVLFAHYVETLNKLAHGEPAALTLRAFERVLLRETGFAAQLDRCIDGEPVQADGDYVYHPERGIRRALPSDPSSWPVLRGQTLIDMERDDYASRPTTAQQSRSLMRFLLHYHLHGTPLSTRQILIDLQKL</sequence>
<dbReference type="Gene3D" id="2.40.50.140">
    <property type="entry name" value="Nucleic acid-binding proteins"/>
    <property type="match status" value="1"/>
</dbReference>
<protein>
    <recommendedName>
        <fullName evidence="2 7">DNA repair protein RecO</fullName>
    </recommendedName>
    <alternativeName>
        <fullName evidence="6 7">Recombination protein O</fullName>
    </alternativeName>
</protein>
<evidence type="ECO:0000256" key="5">
    <source>
        <dbReference type="ARBA" id="ARBA00023204"/>
    </source>
</evidence>
<dbReference type="InterPro" id="IPR003717">
    <property type="entry name" value="RecO"/>
</dbReference>
<dbReference type="GO" id="GO:0006302">
    <property type="term" value="P:double-strand break repair"/>
    <property type="evidence" value="ECO:0007669"/>
    <property type="project" value="TreeGrafter"/>
</dbReference>
<dbReference type="Pfam" id="PF11967">
    <property type="entry name" value="RecO_N"/>
    <property type="match status" value="1"/>
</dbReference>
<proteinExistence type="inferred from homology"/>
<dbReference type="HAMAP" id="MF_00201">
    <property type="entry name" value="RecO"/>
    <property type="match status" value="1"/>
</dbReference>
<organism evidence="8 9">
    <name type="scientific">Ralstonia insidiosa</name>
    <dbReference type="NCBI Taxonomy" id="190721"/>
    <lineage>
        <taxon>Bacteria</taxon>
        <taxon>Pseudomonadati</taxon>
        <taxon>Pseudomonadota</taxon>
        <taxon>Betaproteobacteria</taxon>
        <taxon>Burkholderiales</taxon>
        <taxon>Burkholderiaceae</taxon>
        <taxon>Ralstonia</taxon>
    </lineage>
</organism>
<keyword evidence="9" id="KW-1185">Reference proteome</keyword>
<evidence type="ECO:0000313" key="8">
    <source>
        <dbReference type="EMBL" id="ANJ72951.1"/>
    </source>
</evidence>
<evidence type="ECO:0000256" key="3">
    <source>
        <dbReference type="ARBA" id="ARBA00022763"/>
    </source>
</evidence>
<gene>
    <name evidence="7" type="primary">recO</name>
    <name evidence="8" type="ORF">A9Y76_10970</name>
</gene>
<dbReference type="Proteomes" id="UP000078572">
    <property type="component" value="Chromosome 1"/>
</dbReference>
<comment type="similarity">
    <text evidence="1 7">Belongs to the RecO family.</text>
</comment>
<evidence type="ECO:0000256" key="7">
    <source>
        <dbReference type="HAMAP-Rule" id="MF_00201"/>
    </source>
</evidence>
<keyword evidence="4 7" id="KW-0233">DNA recombination</keyword>
<dbReference type="AlphaFoldDB" id="A0A191ZY26"/>
<name>A0A191ZY26_9RALS</name>
<dbReference type="PANTHER" id="PTHR33991">
    <property type="entry name" value="DNA REPAIR PROTEIN RECO"/>
    <property type="match status" value="1"/>
</dbReference>
<dbReference type="Pfam" id="PF02565">
    <property type="entry name" value="RecO_C"/>
    <property type="match status" value="1"/>
</dbReference>
<dbReference type="STRING" id="190721.ACS15_2333"/>
<dbReference type="SUPFAM" id="SSF57863">
    <property type="entry name" value="ArfGap/RecO-like zinc finger"/>
    <property type="match status" value="1"/>
</dbReference>
<evidence type="ECO:0000256" key="4">
    <source>
        <dbReference type="ARBA" id="ARBA00023172"/>
    </source>
</evidence>
<dbReference type="PANTHER" id="PTHR33991:SF1">
    <property type="entry name" value="DNA REPAIR PROTEIN RECO"/>
    <property type="match status" value="1"/>
</dbReference>
<evidence type="ECO:0000256" key="2">
    <source>
        <dbReference type="ARBA" id="ARBA00021310"/>
    </source>
</evidence>